<feature type="domain" description="Polysaccharide chain length determinant N-terminal" evidence="7">
    <location>
        <begin position="44"/>
        <end position="98"/>
    </location>
</feature>
<dbReference type="PANTHER" id="PTHR32309:SF13">
    <property type="entry name" value="FERRIC ENTEROBACTIN TRANSPORT PROTEIN FEPE"/>
    <property type="match status" value="1"/>
</dbReference>
<dbReference type="Gene3D" id="3.30.1890.10">
    <property type="entry name" value="FepE-like"/>
    <property type="match status" value="1"/>
</dbReference>
<keyword evidence="2" id="KW-1003">Cell membrane</keyword>
<dbReference type="Proteomes" id="UP000279384">
    <property type="component" value="Unassembled WGS sequence"/>
</dbReference>
<feature type="transmembrane region" description="Helical" evidence="6">
    <location>
        <begin position="335"/>
        <end position="356"/>
    </location>
</feature>
<evidence type="ECO:0000256" key="5">
    <source>
        <dbReference type="ARBA" id="ARBA00023136"/>
    </source>
</evidence>
<evidence type="ECO:0000256" key="6">
    <source>
        <dbReference type="SAM" id="Phobius"/>
    </source>
</evidence>
<dbReference type="AlphaFoldDB" id="A0A495BCL4"/>
<dbReference type="InterPro" id="IPR003856">
    <property type="entry name" value="LPS_length_determ_N"/>
</dbReference>
<protein>
    <submittedName>
        <fullName evidence="8">LPS O-antigen subunit length determinant protein (WzzB/FepE family)</fullName>
    </submittedName>
</protein>
<comment type="caution">
    <text evidence="8">The sequence shown here is derived from an EMBL/GenBank/DDBJ whole genome shotgun (WGS) entry which is preliminary data.</text>
</comment>
<evidence type="ECO:0000259" key="7">
    <source>
        <dbReference type="Pfam" id="PF02706"/>
    </source>
</evidence>
<dbReference type="InterPro" id="IPR050445">
    <property type="entry name" value="Bact_polysacc_biosynth/exp"/>
</dbReference>
<dbReference type="GO" id="GO:0005886">
    <property type="term" value="C:plasma membrane"/>
    <property type="evidence" value="ECO:0007669"/>
    <property type="project" value="UniProtKB-SubCell"/>
</dbReference>
<evidence type="ECO:0000313" key="8">
    <source>
        <dbReference type="EMBL" id="RKQ58721.1"/>
    </source>
</evidence>
<name>A0A495BCL4_VOGIN</name>
<reference evidence="8 9" key="1">
    <citation type="submission" date="2018-10" db="EMBL/GenBank/DDBJ databases">
        <title>Genomic Encyclopedia of Type Strains, Phase IV (KMG-IV): sequencing the most valuable type-strain genomes for metagenomic binning, comparative biology and taxonomic classification.</title>
        <authorList>
            <person name="Goeker M."/>
        </authorList>
    </citation>
    <scope>NUCLEOTIDE SEQUENCE [LARGE SCALE GENOMIC DNA]</scope>
    <source>
        <strain evidence="8 9">DSM 3303</strain>
    </source>
</reference>
<organism evidence="8 9">
    <name type="scientific">Vogesella indigofera</name>
    <name type="common">Pseudomonas indigofera</name>
    <dbReference type="NCBI Taxonomy" id="45465"/>
    <lineage>
        <taxon>Bacteria</taxon>
        <taxon>Pseudomonadati</taxon>
        <taxon>Pseudomonadota</taxon>
        <taxon>Betaproteobacteria</taxon>
        <taxon>Neisseriales</taxon>
        <taxon>Chromobacteriaceae</taxon>
        <taxon>Vogesella</taxon>
    </lineage>
</organism>
<evidence type="ECO:0000256" key="1">
    <source>
        <dbReference type="ARBA" id="ARBA00004651"/>
    </source>
</evidence>
<dbReference type="GO" id="GO:0004713">
    <property type="term" value="F:protein tyrosine kinase activity"/>
    <property type="evidence" value="ECO:0007669"/>
    <property type="project" value="TreeGrafter"/>
</dbReference>
<comment type="subcellular location">
    <subcellularLocation>
        <location evidence="1">Cell membrane</location>
        <topology evidence="1">Multi-pass membrane protein</topology>
    </subcellularLocation>
</comment>
<evidence type="ECO:0000256" key="4">
    <source>
        <dbReference type="ARBA" id="ARBA00022989"/>
    </source>
</evidence>
<dbReference type="SUPFAM" id="SSF160355">
    <property type="entry name" value="Bacterial polysaccharide co-polymerase-like"/>
    <property type="match status" value="1"/>
</dbReference>
<keyword evidence="3 6" id="KW-0812">Transmembrane</keyword>
<keyword evidence="5 6" id="KW-0472">Membrane</keyword>
<dbReference type="Pfam" id="PF02706">
    <property type="entry name" value="Wzz"/>
    <property type="match status" value="1"/>
</dbReference>
<dbReference type="EMBL" id="RBID01000014">
    <property type="protein sequence ID" value="RKQ58721.1"/>
    <property type="molecule type" value="Genomic_DNA"/>
</dbReference>
<keyword evidence="4 6" id="KW-1133">Transmembrane helix</keyword>
<proteinExistence type="predicted"/>
<sequence length="369" mass="40668">MACIHHPGMAQYPTASGSLAGKIKYSDCSETEMTTNTHRSYEDDEINLTELLVKLWQGRWAVATTTGLGLVLASLYAITAPQVWIASATLAPPSYEQMGDYYLVKTQLDSTPFFKSAKKLPTITLDQSPPTTPPKTGDEISDQLFESMQLLLDTTPEVTVLRPDRRKQQLYQVQASATNPTAAQQKLTHILTKINRQLADQKTRELRSQLALLQRSLRSELEIIARQARAARAQELASTHQALDSAKRANLVHFEGSNYTGLDTPSMRYLLGSKLLQARLATLKQSSPDYPPRYYEVTTQLADIQELPQIQTGNLAGFQLVTSPTASDKPSSPKGILVIALGIAGGLLLGCARVLCRDPLVRLQAKLRH</sequence>
<evidence type="ECO:0000256" key="2">
    <source>
        <dbReference type="ARBA" id="ARBA00022475"/>
    </source>
</evidence>
<dbReference type="PANTHER" id="PTHR32309">
    <property type="entry name" value="TYROSINE-PROTEIN KINASE"/>
    <property type="match status" value="1"/>
</dbReference>
<evidence type="ECO:0000256" key="3">
    <source>
        <dbReference type="ARBA" id="ARBA00022692"/>
    </source>
</evidence>
<gene>
    <name evidence="8" type="ORF">C8E02_1690</name>
</gene>
<accession>A0A495BCL4</accession>
<evidence type="ECO:0000313" key="9">
    <source>
        <dbReference type="Proteomes" id="UP000279384"/>
    </source>
</evidence>